<dbReference type="SUPFAM" id="SSF69754">
    <property type="entry name" value="Ribosome binding protein Y (YfiA homologue)"/>
    <property type="match status" value="1"/>
</dbReference>
<dbReference type="RefSeq" id="WP_370563049.1">
    <property type="nucleotide sequence ID" value="NZ_JBFWIB010000002.1"/>
</dbReference>
<organism evidence="1 2">
    <name type="scientific">Luteimonas salinilitoris</name>
    <dbReference type="NCBI Taxonomy" id="3237697"/>
    <lineage>
        <taxon>Bacteria</taxon>
        <taxon>Pseudomonadati</taxon>
        <taxon>Pseudomonadota</taxon>
        <taxon>Gammaproteobacteria</taxon>
        <taxon>Lysobacterales</taxon>
        <taxon>Lysobacteraceae</taxon>
        <taxon>Luteimonas</taxon>
    </lineage>
</organism>
<evidence type="ECO:0000313" key="1">
    <source>
        <dbReference type="EMBL" id="MEZ0473597.1"/>
    </source>
</evidence>
<evidence type="ECO:0000313" key="2">
    <source>
        <dbReference type="Proteomes" id="UP001566331"/>
    </source>
</evidence>
<dbReference type="Gene3D" id="3.30.160.100">
    <property type="entry name" value="Ribosome hibernation promotion factor-like"/>
    <property type="match status" value="1"/>
</dbReference>
<dbReference type="Pfam" id="PF02482">
    <property type="entry name" value="Ribosomal_S30AE"/>
    <property type="match status" value="1"/>
</dbReference>
<protein>
    <submittedName>
        <fullName evidence="1">HPF/RaiA family ribosome-associated protein</fullName>
    </submittedName>
</protein>
<reference evidence="1 2" key="1">
    <citation type="submission" date="2024-07" db="EMBL/GenBank/DDBJ databases">
        <title>Luteimonas salilacus sp. nov., isolated from the shore soil of Salt Lake in Tibet of China.</title>
        <authorList>
            <person name="Zhang X."/>
            <person name="Li A."/>
        </authorList>
    </citation>
    <scope>NUCLEOTIDE SEQUENCE [LARGE SCALE GENOMIC DNA]</scope>
    <source>
        <strain evidence="1 2">B3-2-R+30</strain>
    </source>
</reference>
<dbReference type="InterPro" id="IPR036567">
    <property type="entry name" value="RHF-like"/>
</dbReference>
<comment type="caution">
    <text evidence="1">The sequence shown here is derived from an EMBL/GenBank/DDBJ whole genome shotgun (WGS) entry which is preliminary data.</text>
</comment>
<name>A0ABV4HPF6_9GAMM</name>
<dbReference type="InterPro" id="IPR003489">
    <property type="entry name" value="RHF/RaiA"/>
</dbReference>
<accession>A0ABV4HPF6</accession>
<keyword evidence="2" id="KW-1185">Reference proteome</keyword>
<dbReference type="Proteomes" id="UP001566331">
    <property type="component" value="Unassembled WGS sequence"/>
</dbReference>
<gene>
    <name evidence="1" type="ORF">AB6713_03065</name>
</gene>
<dbReference type="EMBL" id="JBFWIC010000003">
    <property type="protein sequence ID" value="MEZ0473597.1"/>
    <property type="molecule type" value="Genomic_DNA"/>
</dbReference>
<sequence>MKIQLNTDHHIQADESVVRHAEDSIGNALARYAAQVTRVEVHLRDTNAGKGGTQDKHCTLEARLEGRPPATASDEAGTIAAAITGAAKKLVRVLDSSLGKLG</sequence>
<proteinExistence type="predicted"/>